<dbReference type="PANTHER" id="PTHR47221">
    <property type="entry name" value="FIBRINOGEN ALPHA CHAIN"/>
    <property type="match status" value="1"/>
</dbReference>
<dbReference type="PANTHER" id="PTHR47221:SF6">
    <property type="entry name" value="FIBRINOGEN ALPHA CHAIN"/>
    <property type="match status" value="1"/>
</dbReference>
<dbReference type="EMBL" id="CAWYQH010000068">
    <property type="protein sequence ID" value="CAK8679892.1"/>
    <property type="molecule type" value="Genomic_DNA"/>
</dbReference>
<organism evidence="7 8">
    <name type="scientific">Clavelina lepadiformis</name>
    <name type="common">Light-bulb sea squirt</name>
    <name type="synonym">Ascidia lepadiformis</name>
    <dbReference type="NCBI Taxonomy" id="159417"/>
    <lineage>
        <taxon>Eukaryota</taxon>
        <taxon>Metazoa</taxon>
        <taxon>Chordata</taxon>
        <taxon>Tunicata</taxon>
        <taxon>Ascidiacea</taxon>
        <taxon>Aplousobranchia</taxon>
        <taxon>Clavelinidae</taxon>
        <taxon>Clavelina</taxon>
    </lineage>
</organism>
<evidence type="ECO:0000313" key="7">
    <source>
        <dbReference type="EMBL" id="CAK8679892.1"/>
    </source>
</evidence>
<dbReference type="InterPro" id="IPR002181">
    <property type="entry name" value="Fibrinogen_a/b/g_C_dom"/>
</dbReference>
<dbReference type="Gene3D" id="4.10.530.10">
    <property type="entry name" value="Gamma-fibrinogen Carboxyl Terminal Fragment, domain 2"/>
    <property type="match status" value="1"/>
</dbReference>
<evidence type="ECO:0000259" key="6">
    <source>
        <dbReference type="Pfam" id="PF00147"/>
    </source>
</evidence>
<evidence type="ECO:0000256" key="2">
    <source>
        <dbReference type="ARBA" id="ARBA00022525"/>
    </source>
</evidence>
<dbReference type="SUPFAM" id="SSF56496">
    <property type="entry name" value="Fibrinogen C-terminal domain-like"/>
    <property type="match status" value="1"/>
</dbReference>
<keyword evidence="8" id="KW-1185">Reference proteome</keyword>
<accession>A0ABP0FN95</accession>
<comment type="caution">
    <text evidence="7">The sequence shown here is derived from an EMBL/GenBank/DDBJ whole genome shotgun (WGS) entry which is preliminary data.</text>
</comment>
<proteinExistence type="predicted"/>
<gene>
    <name evidence="7" type="ORF">CVLEPA_LOCUS10137</name>
</gene>
<protein>
    <recommendedName>
        <fullName evidence="6">Fibrinogen C-terminal domain-containing protein</fullName>
    </recommendedName>
</protein>
<feature type="domain" description="Fibrinogen C-terminal" evidence="6">
    <location>
        <begin position="8"/>
        <end position="60"/>
    </location>
</feature>
<keyword evidence="3" id="KW-0732">Signal</keyword>
<name>A0ABP0FN95_CLALP</name>
<evidence type="ECO:0000256" key="3">
    <source>
        <dbReference type="ARBA" id="ARBA00022729"/>
    </source>
</evidence>
<keyword evidence="2" id="KW-0964">Secreted</keyword>
<dbReference type="Pfam" id="PF00147">
    <property type="entry name" value="Fibrinogen_C"/>
    <property type="match status" value="1"/>
</dbReference>
<evidence type="ECO:0000313" key="8">
    <source>
        <dbReference type="Proteomes" id="UP001642483"/>
    </source>
</evidence>
<evidence type="ECO:0000256" key="4">
    <source>
        <dbReference type="ARBA" id="ARBA00023054"/>
    </source>
</evidence>
<reference evidence="7 8" key="1">
    <citation type="submission" date="2024-02" db="EMBL/GenBank/DDBJ databases">
        <authorList>
            <person name="Daric V."/>
            <person name="Darras S."/>
        </authorList>
    </citation>
    <scope>NUCLEOTIDE SEQUENCE [LARGE SCALE GENOMIC DNA]</scope>
</reference>
<dbReference type="Proteomes" id="UP001642483">
    <property type="component" value="Unassembled WGS sequence"/>
</dbReference>
<evidence type="ECO:0000256" key="5">
    <source>
        <dbReference type="ARBA" id="ARBA00023157"/>
    </source>
</evidence>
<dbReference type="InterPro" id="IPR037579">
    <property type="entry name" value="FIB_ANG-like"/>
</dbReference>
<keyword evidence="5" id="KW-1015">Disulfide bond</keyword>
<dbReference type="InterPro" id="IPR036056">
    <property type="entry name" value="Fibrinogen-like_C"/>
</dbReference>
<comment type="subcellular location">
    <subcellularLocation>
        <location evidence="1">Secreted</location>
    </subcellularLocation>
</comment>
<keyword evidence="4" id="KW-0175">Coiled coil</keyword>
<evidence type="ECO:0000256" key="1">
    <source>
        <dbReference type="ARBA" id="ARBA00004613"/>
    </source>
</evidence>
<sequence length="79" mass="9103">MSSIPNFMDHSLNTKFSTSDVENDMESSRNCAEIEEGGWWYRDCIFTSDSANLNGEYYFHFEIGSSILVSSEMKIRTSR</sequence>